<evidence type="ECO:0000313" key="13">
    <source>
        <dbReference type="EMBL" id="KDR15923.1"/>
    </source>
</evidence>
<keyword evidence="9" id="KW-0966">Cell projection</keyword>
<feature type="region of interest" description="Disordered" evidence="11">
    <location>
        <begin position="1"/>
        <end position="28"/>
    </location>
</feature>
<keyword evidence="4 12" id="KW-0812">Transmembrane</keyword>
<keyword evidence="8 12" id="KW-0472">Membrane</keyword>
<dbReference type="EMBL" id="KK852811">
    <property type="protein sequence ID" value="KDR15923.1"/>
    <property type="molecule type" value="Genomic_DNA"/>
</dbReference>
<evidence type="ECO:0000256" key="6">
    <source>
        <dbReference type="ARBA" id="ARBA00022989"/>
    </source>
</evidence>
<feature type="transmembrane region" description="Helical" evidence="12">
    <location>
        <begin position="179"/>
        <end position="202"/>
    </location>
</feature>
<keyword evidence="14" id="KW-1185">Reference proteome</keyword>
<dbReference type="Proteomes" id="UP000027135">
    <property type="component" value="Unassembled WGS sequence"/>
</dbReference>
<feature type="transmembrane region" description="Helical" evidence="12">
    <location>
        <begin position="214"/>
        <end position="233"/>
    </location>
</feature>
<evidence type="ECO:0000256" key="7">
    <source>
        <dbReference type="ARBA" id="ARBA00023069"/>
    </source>
</evidence>
<evidence type="ECO:0000256" key="10">
    <source>
        <dbReference type="ARBA" id="ARBA00025631"/>
    </source>
</evidence>
<name>A0A067RB86_ZOONE</name>
<dbReference type="PANTHER" id="PTHR28388">
    <property type="entry name" value="TRANSMEMBRANE PROTEIN 237"/>
    <property type="match status" value="1"/>
</dbReference>
<keyword evidence="6 12" id="KW-1133">Transmembrane helix</keyword>
<comment type="subcellular location">
    <subcellularLocation>
        <location evidence="1">Cell projection</location>
        <location evidence="1">Cilium</location>
    </subcellularLocation>
    <subcellularLocation>
        <location evidence="2">Membrane</location>
        <topology evidence="2">Multi-pass membrane protein</topology>
    </subcellularLocation>
</comment>
<comment type="similarity">
    <text evidence="3">Belongs to the TMEM237 family.</text>
</comment>
<dbReference type="GO" id="GO:0035869">
    <property type="term" value="C:ciliary transition zone"/>
    <property type="evidence" value="ECO:0007669"/>
    <property type="project" value="TreeGrafter"/>
</dbReference>
<evidence type="ECO:0000256" key="1">
    <source>
        <dbReference type="ARBA" id="ARBA00004138"/>
    </source>
</evidence>
<evidence type="ECO:0000256" key="8">
    <source>
        <dbReference type="ARBA" id="ARBA00023136"/>
    </source>
</evidence>
<comment type="function">
    <text evidence="10">Component of the transition zone in primary cilia. Required for ciliogenesis.</text>
</comment>
<dbReference type="InterPro" id="IPR029409">
    <property type="entry name" value="TMEM237"/>
</dbReference>
<evidence type="ECO:0000256" key="3">
    <source>
        <dbReference type="ARBA" id="ARBA00008783"/>
    </source>
</evidence>
<dbReference type="PANTHER" id="PTHR28388:SF1">
    <property type="entry name" value="TRANSMEMBRANE PROTEIN 237"/>
    <property type="match status" value="1"/>
</dbReference>
<evidence type="ECO:0000256" key="4">
    <source>
        <dbReference type="ARBA" id="ARBA00022692"/>
    </source>
</evidence>
<dbReference type="STRING" id="136037.A0A067RB86"/>
<evidence type="ECO:0000256" key="11">
    <source>
        <dbReference type="SAM" id="MobiDB-lite"/>
    </source>
</evidence>
<gene>
    <name evidence="13" type="ORF">L798_09850</name>
</gene>
<evidence type="ECO:0008006" key="15">
    <source>
        <dbReference type="Google" id="ProtNLM"/>
    </source>
</evidence>
<keyword evidence="7" id="KW-0969">Cilium</keyword>
<dbReference type="InParanoid" id="A0A067RB86"/>
<dbReference type="Pfam" id="PF15383">
    <property type="entry name" value="TMEM237"/>
    <property type="match status" value="1"/>
</dbReference>
<evidence type="ECO:0000256" key="12">
    <source>
        <dbReference type="SAM" id="Phobius"/>
    </source>
</evidence>
<dbReference type="GO" id="GO:0060271">
    <property type="term" value="P:cilium assembly"/>
    <property type="evidence" value="ECO:0007669"/>
    <property type="project" value="TreeGrafter"/>
</dbReference>
<proteinExistence type="inferred from homology"/>
<evidence type="ECO:0000256" key="2">
    <source>
        <dbReference type="ARBA" id="ARBA00004141"/>
    </source>
</evidence>
<evidence type="ECO:0000256" key="9">
    <source>
        <dbReference type="ARBA" id="ARBA00023273"/>
    </source>
</evidence>
<keyword evidence="5" id="KW-0970">Cilium biogenesis/degradation</keyword>
<organism evidence="13 14">
    <name type="scientific">Zootermopsis nevadensis</name>
    <name type="common">Dampwood termite</name>
    <dbReference type="NCBI Taxonomy" id="136037"/>
    <lineage>
        <taxon>Eukaryota</taxon>
        <taxon>Metazoa</taxon>
        <taxon>Ecdysozoa</taxon>
        <taxon>Arthropoda</taxon>
        <taxon>Hexapoda</taxon>
        <taxon>Insecta</taxon>
        <taxon>Pterygota</taxon>
        <taxon>Neoptera</taxon>
        <taxon>Polyneoptera</taxon>
        <taxon>Dictyoptera</taxon>
        <taxon>Blattodea</taxon>
        <taxon>Blattoidea</taxon>
        <taxon>Termitoidae</taxon>
        <taxon>Termopsidae</taxon>
        <taxon>Zootermopsis</taxon>
    </lineage>
</organism>
<sequence>MERKESPSQLQKQSKRAKKTMKGLQADQPLEIQGRLELTKQIARKQVSEDRDVQVEAGDLVHKQKRHFKNTSYDSKSHDRRDIPKTLISALLEELNDDIIGEPTGFDTGNCSTLDPPPTSLPSDKVYVECKNGFATTPRRKMFHPLHYTEGDIINVENSKSVGTPLELAILVQKWCHPFYTLCHGLLGGMALLHIILVYYAGDSNFVYMYTQYARIYQTLFHVLCIFCFISILDRCDAKHMHVPYLADLFRYHITTILVLAVYMSTLVLTFVTTKWDDWLVLSPYSTSVKNVSDTADALKVWNNLNLFRNIGAISGWVLTAFFPNEDMLYVYLCNMMKYQTVTAHVVSARY</sequence>
<feature type="transmembrane region" description="Helical" evidence="12">
    <location>
        <begin position="254"/>
        <end position="274"/>
    </location>
</feature>
<dbReference type="GO" id="GO:0016020">
    <property type="term" value="C:membrane"/>
    <property type="evidence" value="ECO:0007669"/>
    <property type="project" value="UniProtKB-SubCell"/>
</dbReference>
<evidence type="ECO:0000313" key="14">
    <source>
        <dbReference type="Proteomes" id="UP000027135"/>
    </source>
</evidence>
<dbReference type="eggNOG" id="ENOG502RTDP">
    <property type="taxonomic scope" value="Eukaryota"/>
</dbReference>
<protein>
    <recommendedName>
        <fullName evidence="15">Transmembrane protein 237</fullName>
    </recommendedName>
</protein>
<reference evidence="13 14" key="1">
    <citation type="journal article" date="2014" name="Nat. Commun.">
        <title>Molecular traces of alternative social organization in a termite genome.</title>
        <authorList>
            <person name="Terrapon N."/>
            <person name="Li C."/>
            <person name="Robertson H.M."/>
            <person name="Ji L."/>
            <person name="Meng X."/>
            <person name="Booth W."/>
            <person name="Chen Z."/>
            <person name="Childers C.P."/>
            <person name="Glastad K.M."/>
            <person name="Gokhale K."/>
            <person name="Gowin J."/>
            <person name="Gronenberg W."/>
            <person name="Hermansen R.A."/>
            <person name="Hu H."/>
            <person name="Hunt B.G."/>
            <person name="Huylmans A.K."/>
            <person name="Khalil S.M."/>
            <person name="Mitchell R.D."/>
            <person name="Munoz-Torres M.C."/>
            <person name="Mustard J.A."/>
            <person name="Pan H."/>
            <person name="Reese J.T."/>
            <person name="Scharf M.E."/>
            <person name="Sun F."/>
            <person name="Vogel H."/>
            <person name="Xiao J."/>
            <person name="Yang W."/>
            <person name="Yang Z."/>
            <person name="Yang Z."/>
            <person name="Zhou J."/>
            <person name="Zhu J."/>
            <person name="Brent C.S."/>
            <person name="Elsik C.G."/>
            <person name="Goodisman M.A."/>
            <person name="Liberles D.A."/>
            <person name="Roe R.M."/>
            <person name="Vargo E.L."/>
            <person name="Vilcinskas A."/>
            <person name="Wang J."/>
            <person name="Bornberg-Bauer E."/>
            <person name="Korb J."/>
            <person name="Zhang G."/>
            <person name="Liebig J."/>
        </authorList>
    </citation>
    <scope>NUCLEOTIDE SEQUENCE [LARGE SCALE GENOMIC DNA]</scope>
    <source>
        <tissue evidence="13">Whole organism</tissue>
    </source>
</reference>
<evidence type="ECO:0000256" key="5">
    <source>
        <dbReference type="ARBA" id="ARBA00022794"/>
    </source>
</evidence>
<accession>A0A067RB86</accession>
<dbReference type="AlphaFoldDB" id="A0A067RB86"/>